<name>R7QBQ1_CHOCR</name>
<sequence>MVKSLLTPKVVTESVACPVEFCLIQKDRSLLLEPTSLPQDSIFRGSPLRSLHKAELEGGRGESFMRTVSNG</sequence>
<proteinExistence type="predicted"/>
<gene>
    <name evidence="1" type="ORF">CHC_T00003205001</name>
</gene>
<dbReference type="Gramene" id="CDF34856">
    <property type="protein sequence ID" value="CDF34856"/>
    <property type="gene ID" value="CHC_T00003205001"/>
</dbReference>
<keyword evidence="2" id="KW-1185">Reference proteome</keyword>
<protein>
    <submittedName>
        <fullName evidence="1">Uncharacterized protein</fullName>
    </submittedName>
</protein>
<organism evidence="1 2">
    <name type="scientific">Chondrus crispus</name>
    <name type="common">Carrageen Irish moss</name>
    <name type="synonym">Polymorpha crispa</name>
    <dbReference type="NCBI Taxonomy" id="2769"/>
    <lineage>
        <taxon>Eukaryota</taxon>
        <taxon>Rhodophyta</taxon>
        <taxon>Florideophyceae</taxon>
        <taxon>Rhodymeniophycidae</taxon>
        <taxon>Gigartinales</taxon>
        <taxon>Gigartinaceae</taxon>
        <taxon>Chondrus</taxon>
    </lineage>
</organism>
<evidence type="ECO:0000313" key="2">
    <source>
        <dbReference type="Proteomes" id="UP000012073"/>
    </source>
</evidence>
<accession>R7QBQ1</accession>
<dbReference type="Proteomes" id="UP000012073">
    <property type="component" value="Unassembled WGS sequence"/>
</dbReference>
<reference evidence="2" key="1">
    <citation type="journal article" date="2013" name="Proc. Natl. Acad. Sci. U.S.A.">
        <title>Genome structure and metabolic features in the red seaweed Chondrus crispus shed light on evolution of the Archaeplastida.</title>
        <authorList>
            <person name="Collen J."/>
            <person name="Porcel B."/>
            <person name="Carre W."/>
            <person name="Ball S.G."/>
            <person name="Chaparro C."/>
            <person name="Tonon T."/>
            <person name="Barbeyron T."/>
            <person name="Michel G."/>
            <person name="Noel B."/>
            <person name="Valentin K."/>
            <person name="Elias M."/>
            <person name="Artiguenave F."/>
            <person name="Arun A."/>
            <person name="Aury J.M."/>
            <person name="Barbosa-Neto J.F."/>
            <person name="Bothwell J.H."/>
            <person name="Bouget F.Y."/>
            <person name="Brillet L."/>
            <person name="Cabello-Hurtado F."/>
            <person name="Capella-Gutierrez S."/>
            <person name="Charrier B."/>
            <person name="Cladiere L."/>
            <person name="Cock J.M."/>
            <person name="Coelho S.M."/>
            <person name="Colleoni C."/>
            <person name="Czjzek M."/>
            <person name="Da Silva C."/>
            <person name="Delage L."/>
            <person name="Denoeud F."/>
            <person name="Deschamps P."/>
            <person name="Dittami S.M."/>
            <person name="Gabaldon T."/>
            <person name="Gachon C.M."/>
            <person name="Groisillier A."/>
            <person name="Herve C."/>
            <person name="Jabbari K."/>
            <person name="Katinka M."/>
            <person name="Kloareg B."/>
            <person name="Kowalczyk N."/>
            <person name="Labadie K."/>
            <person name="Leblanc C."/>
            <person name="Lopez P.J."/>
            <person name="McLachlan D.H."/>
            <person name="Meslet-Cladiere L."/>
            <person name="Moustafa A."/>
            <person name="Nehr Z."/>
            <person name="Nyvall Collen P."/>
            <person name="Panaud O."/>
            <person name="Partensky F."/>
            <person name="Poulain J."/>
            <person name="Rensing S.A."/>
            <person name="Rousvoal S."/>
            <person name="Samson G."/>
            <person name="Symeonidi A."/>
            <person name="Weissenbach J."/>
            <person name="Zambounis A."/>
            <person name="Wincker P."/>
            <person name="Boyen C."/>
        </authorList>
    </citation>
    <scope>NUCLEOTIDE SEQUENCE [LARGE SCALE GENOMIC DNA]</scope>
    <source>
        <strain evidence="2">cv. Stackhouse</strain>
    </source>
</reference>
<dbReference type="AlphaFoldDB" id="R7QBQ1"/>
<dbReference type="GeneID" id="17322386"/>
<evidence type="ECO:0000313" key="1">
    <source>
        <dbReference type="EMBL" id="CDF34856.1"/>
    </source>
</evidence>
<dbReference type="EMBL" id="HG001707">
    <property type="protein sequence ID" value="CDF34856.1"/>
    <property type="molecule type" value="Genomic_DNA"/>
</dbReference>
<dbReference type="RefSeq" id="XP_005714675.1">
    <property type="nucleotide sequence ID" value="XM_005714618.1"/>
</dbReference>
<dbReference type="KEGG" id="ccp:CHC_T00003205001"/>